<evidence type="ECO:0000313" key="2">
    <source>
        <dbReference type="Proteomes" id="UP000605392"/>
    </source>
</evidence>
<dbReference type="Proteomes" id="UP000605392">
    <property type="component" value="Unassembled WGS sequence"/>
</dbReference>
<reference evidence="1 2" key="1">
    <citation type="journal article" date="2019" name="Int. J. Syst. Evol. Microbiol.">
        <title>The Global Catalogue of Microorganisms (GCM) 10K type strain sequencing project: providing services to taxonomists for standard genome sequencing and annotation.</title>
        <authorList>
            <consortium name="The Broad Institute Genomics Platform"/>
            <consortium name="The Broad Institute Genome Sequencing Center for Infectious Disease"/>
            <person name="Wu L."/>
            <person name="Ma J."/>
        </authorList>
    </citation>
    <scope>NUCLEOTIDE SEQUENCE [LARGE SCALE GENOMIC DNA]</scope>
    <source>
        <strain evidence="1 2">CGMCC 1.12720</strain>
    </source>
</reference>
<sequence length="283" mass="30626">MNITPSSSDCLDVADLLVDYAEHSLPPEQTARMAAHVANCPRCQERVAQLQELGGKFEAAEPVSPPLALRVNFMATLEREKAALSKPKSGVGEAKVVRLEPAASEQSAAWWLRIAASLLLLATGVLLGNLWRPMGADVAGVTTTETTTDPRFRALKVNPVAPSLSASDRIQLVNEMAGGTEGSADPTVQALINTLNFDPNTNVRLAAGQALYRLRDDPRVGEAFVQSLTIQTDPNVQIMLIELLVALRERRAVPELERLSQRRDALPIVRQQAESGLGQLIQI</sequence>
<name>A0ACB5PTK0_9BACT</name>
<evidence type="ECO:0000313" key="1">
    <source>
        <dbReference type="EMBL" id="GGF70785.1"/>
    </source>
</evidence>
<keyword evidence="2" id="KW-1185">Reference proteome</keyword>
<dbReference type="EMBL" id="BMFN01000002">
    <property type="protein sequence ID" value="GGF70785.1"/>
    <property type="molecule type" value="Genomic_DNA"/>
</dbReference>
<comment type="caution">
    <text evidence="1">The sequence shown here is derived from an EMBL/GenBank/DDBJ whole genome shotgun (WGS) entry which is preliminary data.</text>
</comment>
<proteinExistence type="predicted"/>
<organism evidence="1 2">
    <name type="scientific">Hymenobacter qilianensis</name>
    <dbReference type="NCBI Taxonomy" id="1385715"/>
    <lineage>
        <taxon>Bacteria</taxon>
        <taxon>Pseudomonadati</taxon>
        <taxon>Bacteroidota</taxon>
        <taxon>Cytophagia</taxon>
        <taxon>Cytophagales</taxon>
        <taxon>Hymenobacteraceae</taxon>
        <taxon>Hymenobacter</taxon>
    </lineage>
</organism>
<protein>
    <submittedName>
        <fullName evidence="1">Uncharacterized protein</fullName>
    </submittedName>
</protein>
<gene>
    <name evidence="1" type="ORF">GCM10011375_27310</name>
</gene>
<accession>A0ACB5PTK0</accession>